<proteinExistence type="predicted"/>
<comment type="cofactor">
    <cofactor evidence="1">
        <name>FAD</name>
        <dbReference type="ChEBI" id="CHEBI:57692"/>
    </cofactor>
</comment>
<evidence type="ECO:0000313" key="7">
    <source>
        <dbReference type="Proteomes" id="UP000490980"/>
    </source>
</evidence>
<dbReference type="EMBL" id="JAARLZ010000002">
    <property type="protein sequence ID" value="NII05767.1"/>
    <property type="molecule type" value="Genomic_DNA"/>
</dbReference>
<sequence>MEYDVLVIGAGAAGLMTAIVAGRRGRRVLVVDHANRAGKKILMSGGGRCNFTNTNTTPANFLSANRHFCKSALARYTPWDFIAMVDRHKIKWHEKSPGQLFCDESSKLIVRMLLDECASAGVRVETGCAVSRLRATDTGFGADTALGHVRCQSLVVATGGLSIPSLGATGFGYEIARQFGHAVLPVRAGLVPLTLSGKHQERFDGLSGVALPVEARVGEASFRDAMLFTHRGLSGPSILQVSSYWEPGADLRLDLLPGIDAGDALLAGRAERPAAELKTVLSGLLPRRLAERLCEIWLQNRPMRQFRDAELREIGAQLADWPVVASGTEGYRTAEVTLGGVDTDEVSSSTMMSRRQPGLYFVGEVLDVTGHLGGYNFQWAWASGNAAGQAV</sequence>
<dbReference type="NCBIfam" id="TIGR00275">
    <property type="entry name" value="aminoacetone oxidase family FAD-binding enzyme"/>
    <property type="match status" value="1"/>
</dbReference>
<keyword evidence="2" id="KW-0285">Flavoprotein</keyword>
<evidence type="ECO:0000256" key="2">
    <source>
        <dbReference type="ARBA" id="ARBA00022630"/>
    </source>
</evidence>
<protein>
    <submittedName>
        <fullName evidence="6">NAD(P)/FAD-dependent oxidoreductase</fullName>
    </submittedName>
</protein>
<accession>A0A7X5ZHF5</accession>
<dbReference type="Proteomes" id="UP000490980">
    <property type="component" value="Unassembled WGS sequence"/>
</dbReference>
<dbReference type="InterPro" id="IPR023166">
    <property type="entry name" value="BaiN-like_dom_sf"/>
</dbReference>
<dbReference type="RefSeq" id="WP_166946848.1">
    <property type="nucleotide sequence ID" value="NZ_JAARLZ010000002.1"/>
</dbReference>
<dbReference type="InterPro" id="IPR055178">
    <property type="entry name" value="RsdA/BaiN/AoA(So)-like_dom"/>
</dbReference>
<dbReference type="PRINTS" id="PR00368">
    <property type="entry name" value="FADPNR"/>
</dbReference>
<evidence type="ECO:0000259" key="5">
    <source>
        <dbReference type="Pfam" id="PF22780"/>
    </source>
</evidence>
<keyword evidence="3" id="KW-0274">FAD</keyword>
<dbReference type="SUPFAM" id="SSF51905">
    <property type="entry name" value="FAD/NAD(P)-binding domain"/>
    <property type="match status" value="1"/>
</dbReference>
<feature type="domain" description="RsdA/BaiN/AoA(So)-like insert" evidence="5">
    <location>
        <begin position="187"/>
        <end position="336"/>
    </location>
</feature>
<feature type="domain" description="RsdA/BaiN/AoA(So)-like Rossmann fold-like" evidence="4">
    <location>
        <begin position="4"/>
        <end position="389"/>
    </location>
</feature>
<dbReference type="Pfam" id="PF22780">
    <property type="entry name" value="HI0933_like_1st"/>
    <property type="match status" value="1"/>
</dbReference>
<evidence type="ECO:0000313" key="6">
    <source>
        <dbReference type="EMBL" id="NII05767.1"/>
    </source>
</evidence>
<dbReference type="PRINTS" id="PR00411">
    <property type="entry name" value="PNDRDTASEI"/>
</dbReference>
<name>A0A7X5ZHF5_9GAMM</name>
<dbReference type="SUPFAM" id="SSF160996">
    <property type="entry name" value="HI0933 insert domain-like"/>
    <property type="match status" value="1"/>
</dbReference>
<keyword evidence="7" id="KW-1185">Reference proteome</keyword>
<dbReference type="InterPro" id="IPR036188">
    <property type="entry name" value="FAD/NAD-bd_sf"/>
</dbReference>
<dbReference type="Gene3D" id="1.10.8.260">
    <property type="entry name" value="HI0933 insert domain-like"/>
    <property type="match status" value="1"/>
</dbReference>
<reference evidence="6 7" key="1">
    <citation type="submission" date="2020-03" db="EMBL/GenBank/DDBJ databases">
        <authorList>
            <person name="Lai Q."/>
        </authorList>
    </citation>
    <scope>NUCLEOTIDE SEQUENCE [LARGE SCALE GENOMIC DNA]</scope>
    <source>
        <strain evidence="6 7">CCUG 25036</strain>
    </source>
</reference>
<evidence type="ECO:0000256" key="1">
    <source>
        <dbReference type="ARBA" id="ARBA00001974"/>
    </source>
</evidence>
<dbReference type="PANTHER" id="PTHR42887">
    <property type="entry name" value="OS12G0638800 PROTEIN"/>
    <property type="match status" value="1"/>
</dbReference>
<dbReference type="Pfam" id="PF03486">
    <property type="entry name" value="HI0933_like"/>
    <property type="match status" value="1"/>
</dbReference>
<dbReference type="InterPro" id="IPR004792">
    <property type="entry name" value="BaiN-like"/>
</dbReference>
<dbReference type="PANTHER" id="PTHR42887:SF2">
    <property type="entry name" value="OS12G0638800 PROTEIN"/>
    <property type="match status" value="1"/>
</dbReference>
<dbReference type="Gene3D" id="2.40.30.10">
    <property type="entry name" value="Translation factors"/>
    <property type="match status" value="1"/>
</dbReference>
<comment type="caution">
    <text evidence="6">The sequence shown here is derived from an EMBL/GenBank/DDBJ whole genome shotgun (WGS) entry which is preliminary data.</text>
</comment>
<dbReference type="InterPro" id="IPR057661">
    <property type="entry name" value="RsdA/BaiN/AoA(So)_Rossmann"/>
</dbReference>
<dbReference type="Gene3D" id="3.50.50.60">
    <property type="entry name" value="FAD/NAD(P)-binding domain"/>
    <property type="match status" value="1"/>
</dbReference>
<organism evidence="6 7">
    <name type="scientific">Luteibacter anthropi</name>
    <dbReference type="NCBI Taxonomy" id="564369"/>
    <lineage>
        <taxon>Bacteria</taxon>
        <taxon>Pseudomonadati</taxon>
        <taxon>Pseudomonadota</taxon>
        <taxon>Gammaproteobacteria</taxon>
        <taxon>Lysobacterales</taxon>
        <taxon>Rhodanobacteraceae</taxon>
        <taxon>Luteibacter</taxon>
    </lineage>
</organism>
<evidence type="ECO:0000256" key="3">
    <source>
        <dbReference type="ARBA" id="ARBA00022827"/>
    </source>
</evidence>
<gene>
    <name evidence="6" type="ORF">HBF25_05095</name>
</gene>
<dbReference type="AlphaFoldDB" id="A0A7X5ZHF5"/>
<evidence type="ECO:0000259" key="4">
    <source>
        <dbReference type="Pfam" id="PF03486"/>
    </source>
</evidence>